<keyword evidence="11" id="KW-0539">Nucleus</keyword>
<evidence type="ECO:0000256" key="9">
    <source>
        <dbReference type="ARBA" id="ARBA00022842"/>
    </source>
</evidence>
<feature type="compositionally biased region" description="Low complexity" evidence="14">
    <location>
        <begin position="366"/>
        <end position="381"/>
    </location>
</feature>
<dbReference type="CDD" id="cd14672">
    <property type="entry name" value="UBA_ceTYDP2_like"/>
    <property type="match status" value="1"/>
</dbReference>
<evidence type="ECO:0000256" key="11">
    <source>
        <dbReference type="ARBA" id="ARBA00023242"/>
    </source>
</evidence>
<dbReference type="GO" id="GO:0046872">
    <property type="term" value="F:metal ion binding"/>
    <property type="evidence" value="ECO:0007669"/>
    <property type="project" value="UniProtKB-KW"/>
</dbReference>
<evidence type="ECO:0000256" key="7">
    <source>
        <dbReference type="ARBA" id="ARBA00022763"/>
    </source>
</evidence>
<evidence type="ECO:0000256" key="14">
    <source>
        <dbReference type="SAM" id="MobiDB-lite"/>
    </source>
</evidence>
<gene>
    <name evidence="16" type="ORF">MNOR_LOCUS2800</name>
</gene>
<dbReference type="PANTHER" id="PTHR15822">
    <property type="entry name" value="TRAF AND TNF RECEPTOR-ASSOCIATED PROTEIN"/>
    <property type="match status" value="1"/>
</dbReference>
<evidence type="ECO:0000256" key="1">
    <source>
        <dbReference type="ARBA" id="ARBA00001936"/>
    </source>
</evidence>
<evidence type="ECO:0000256" key="8">
    <source>
        <dbReference type="ARBA" id="ARBA00022801"/>
    </source>
</evidence>
<reference evidence="16 17" key="1">
    <citation type="submission" date="2024-05" db="EMBL/GenBank/DDBJ databases">
        <authorList>
            <person name="Wallberg A."/>
        </authorList>
    </citation>
    <scope>NUCLEOTIDE SEQUENCE [LARGE SCALE GENOMIC DNA]</scope>
</reference>
<dbReference type="Proteomes" id="UP001497623">
    <property type="component" value="Unassembled WGS sequence"/>
</dbReference>
<dbReference type="InterPro" id="IPR036691">
    <property type="entry name" value="Endo/exonu/phosph_ase_sf"/>
</dbReference>
<evidence type="ECO:0000256" key="10">
    <source>
        <dbReference type="ARBA" id="ARBA00023204"/>
    </source>
</evidence>
<dbReference type="InterPro" id="IPR051547">
    <property type="entry name" value="TDP2-like"/>
</dbReference>
<dbReference type="FunFam" id="3.60.10.10:FF:000024">
    <property type="entry name" value="Tyrosyl-DNA phosphodiesterase 2"/>
    <property type="match status" value="1"/>
</dbReference>
<keyword evidence="17" id="KW-1185">Reference proteome</keyword>
<name>A0AAV2PS03_MEGNR</name>
<dbReference type="Pfam" id="PF14555">
    <property type="entry name" value="UBA_4"/>
    <property type="match status" value="1"/>
</dbReference>
<feature type="coiled-coil region" evidence="13">
    <location>
        <begin position="222"/>
        <end position="249"/>
    </location>
</feature>
<dbReference type="GO" id="GO:0006302">
    <property type="term" value="P:double-strand break repair"/>
    <property type="evidence" value="ECO:0007669"/>
    <property type="project" value="TreeGrafter"/>
</dbReference>
<comment type="cofactor">
    <cofactor evidence="1">
        <name>Mn(2+)</name>
        <dbReference type="ChEBI" id="CHEBI:29035"/>
    </cofactor>
</comment>
<evidence type="ECO:0000256" key="13">
    <source>
        <dbReference type="SAM" id="Coils"/>
    </source>
</evidence>
<feature type="region of interest" description="Disordered" evidence="14">
    <location>
        <begin position="362"/>
        <end position="381"/>
    </location>
</feature>
<dbReference type="GO" id="GO:0005737">
    <property type="term" value="C:cytoplasm"/>
    <property type="evidence" value="ECO:0007669"/>
    <property type="project" value="TreeGrafter"/>
</dbReference>
<dbReference type="EMBL" id="CAXKWB010000894">
    <property type="protein sequence ID" value="CAL4062743.1"/>
    <property type="molecule type" value="Genomic_DNA"/>
</dbReference>
<dbReference type="SUPFAM" id="SSF46934">
    <property type="entry name" value="UBA-like"/>
    <property type="match status" value="1"/>
</dbReference>
<evidence type="ECO:0000256" key="5">
    <source>
        <dbReference type="ARBA" id="ARBA00022722"/>
    </source>
</evidence>
<comment type="subcellular location">
    <subcellularLocation>
        <location evidence="3">Nucleus</location>
        <location evidence="3">PML body</location>
    </subcellularLocation>
</comment>
<sequence>MDSREERDDDILSVSEEDDDDIPDVATCQVLVEEFASVTGTDEALAQFYLQDRKWDLERSVNAYFESRNGGGGIRVIKDGEEPELLVTFDSKMVSLLESSSGRVSTEAPDMFKLITWNLDGLDDKHLKKRTKAVANIIESEKPDIVFLQELVPVTFSYLENALPQYVFVAAGTDDYFCATLLLRTSVYFDGHSIIPFKNTRMGRNLLCIEAHIGELKLNLLNTHLESTAEFAEERMEQLKVALKNLTTAKNSNITSILAGDLNIRDKEVTQVGLPSGVFDLWEACGRRPECRYTWDTMRNTNKEIGGRFKPRMRFDRVYLGQPSKPVITPKHFGLVGIEKVLGLQSFPSDHWGIVTYFEVKGKKSSGGSSSSAPVSSTSSH</sequence>
<dbReference type="Pfam" id="PF03372">
    <property type="entry name" value="Exo_endo_phos"/>
    <property type="match status" value="1"/>
</dbReference>
<protein>
    <recommendedName>
        <fullName evidence="4">Tyrosyl-DNA phosphodiesterase 2</fullName>
    </recommendedName>
    <alternativeName>
        <fullName evidence="12">5'-tyrosyl-DNA phosphodiesterase</fullName>
    </alternativeName>
</protein>
<keyword evidence="13" id="KW-0175">Coiled coil</keyword>
<dbReference type="GO" id="GO:0004518">
    <property type="term" value="F:nuclease activity"/>
    <property type="evidence" value="ECO:0007669"/>
    <property type="project" value="UniProtKB-KW"/>
</dbReference>
<proteinExistence type="predicted"/>
<evidence type="ECO:0000313" key="16">
    <source>
        <dbReference type="EMBL" id="CAL4062743.1"/>
    </source>
</evidence>
<feature type="domain" description="Endonuclease/exonuclease/phosphatase" evidence="15">
    <location>
        <begin position="115"/>
        <end position="351"/>
    </location>
</feature>
<evidence type="ECO:0000256" key="6">
    <source>
        <dbReference type="ARBA" id="ARBA00022723"/>
    </source>
</evidence>
<evidence type="ECO:0000313" key="17">
    <source>
        <dbReference type="Proteomes" id="UP001497623"/>
    </source>
</evidence>
<evidence type="ECO:0000256" key="12">
    <source>
        <dbReference type="ARBA" id="ARBA00031304"/>
    </source>
</evidence>
<dbReference type="AlphaFoldDB" id="A0AAV2PS03"/>
<keyword evidence="5" id="KW-0540">Nuclease</keyword>
<dbReference type="PANTHER" id="PTHR15822:SF4">
    <property type="entry name" value="TYROSYL-DNA PHOSPHODIESTERASE 2"/>
    <property type="match status" value="1"/>
</dbReference>
<keyword evidence="7" id="KW-0227">DNA damage</keyword>
<dbReference type="Gene3D" id="1.10.8.10">
    <property type="entry name" value="DNA helicase RuvA subunit, C-terminal domain"/>
    <property type="match status" value="1"/>
</dbReference>
<comment type="cofactor">
    <cofactor evidence="2">
        <name>Mg(2+)</name>
        <dbReference type="ChEBI" id="CHEBI:18420"/>
    </cofactor>
</comment>
<comment type="caution">
    <text evidence="16">The sequence shown here is derived from an EMBL/GenBank/DDBJ whole genome shotgun (WGS) entry which is preliminary data.</text>
</comment>
<dbReference type="GO" id="GO:0016605">
    <property type="term" value="C:PML body"/>
    <property type="evidence" value="ECO:0007669"/>
    <property type="project" value="UniProtKB-SubCell"/>
</dbReference>
<organism evidence="16 17">
    <name type="scientific">Meganyctiphanes norvegica</name>
    <name type="common">Northern krill</name>
    <name type="synonym">Thysanopoda norvegica</name>
    <dbReference type="NCBI Taxonomy" id="48144"/>
    <lineage>
        <taxon>Eukaryota</taxon>
        <taxon>Metazoa</taxon>
        <taxon>Ecdysozoa</taxon>
        <taxon>Arthropoda</taxon>
        <taxon>Crustacea</taxon>
        <taxon>Multicrustacea</taxon>
        <taxon>Malacostraca</taxon>
        <taxon>Eumalacostraca</taxon>
        <taxon>Eucarida</taxon>
        <taxon>Euphausiacea</taxon>
        <taxon>Euphausiidae</taxon>
        <taxon>Meganyctiphanes</taxon>
    </lineage>
</organism>
<keyword evidence="9" id="KW-0460">Magnesium</keyword>
<accession>A0AAV2PS03</accession>
<keyword evidence="6" id="KW-0479">Metal-binding</keyword>
<dbReference type="InterPro" id="IPR009060">
    <property type="entry name" value="UBA-like_sf"/>
</dbReference>
<feature type="non-terminal residue" evidence="16">
    <location>
        <position position="381"/>
    </location>
</feature>
<evidence type="ECO:0000256" key="2">
    <source>
        <dbReference type="ARBA" id="ARBA00001946"/>
    </source>
</evidence>
<dbReference type="Gene3D" id="3.60.10.10">
    <property type="entry name" value="Endonuclease/exonuclease/phosphatase"/>
    <property type="match status" value="1"/>
</dbReference>
<keyword evidence="8" id="KW-0378">Hydrolase</keyword>
<dbReference type="SUPFAM" id="SSF56219">
    <property type="entry name" value="DNase I-like"/>
    <property type="match status" value="1"/>
</dbReference>
<evidence type="ECO:0000256" key="3">
    <source>
        <dbReference type="ARBA" id="ARBA00004322"/>
    </source>
</evidence>
<dbReference type="GO" id="GO:0070260">
    <property type="term" value="F:5'-tyrosyl-DNA phosphodiesterase activity"/>
    <property type="evidence" value="ECO:0007669"/>
    <property type="project" value="TreeGrafter"/>
</dbReference>
<keyword evidence="10" id="KW-0234">DNA repair</keyword>
<dbReference type="GO" id="GO:0003697">
    <property type="term" value="F:single-stranded DNA binding"/>
    <property type="evidence" value="ECO:0007669"/>
    <property type="project" value="TreeGrafter"/>
</dbReference>
<dbReference type="InterPro" id="IPR005135">
    <property type="entry name" value="Endo/exonuclease/phosphatase"/>
</dbReference>
<evidence type="ECO:0000256" key="4">
    <source>
        <dbReference type="ARBA" id="ARBA00017870"/>
    </source>
</evidence>
<dbReference type="CDD" id="cd09080">
    <property type="entry name" value="TDP2"/>
    <property type="match status" value="1"/>
</dbReference>
<evidence type="ECO:0000259" key="15">
    <source>
        <dbReference type="Pfam" id="PF03372"/>
    </source>
</evidence>